<evidence type="ECO:0000313" key="1">
    <source>
        <dbReference type="EMBL" id="MBM7714543.1"/>
    </source>
</evidence>
<proteinExistence type="predicted"/>
<organism evidence="1 2">
    <name type="scientific">Siminovitchia thermophila</name>
    <dbReference type="NCBI Taxonomy" id="1245522"/>
    <lineage>
        <taxon>Bacteria</taxon>
        <taxon>Bacillati</taxon>
        <taxon>Bacillota</taxon>
        <taxon>Bacilli</taxon>
        <taxon>Bacillales</taxon>
        <taxon>Bacillaceae</taxon>
        <taxon>Siminovitchia</taxon>
    </lineage>
</organism>
<accession>A0ABS2R4H1</accession>
<gene>
    <name evidence="1" type="ORF">JOC94_001515</name>
</gene>
<sequence>MADLNEAAAACDIPGPIGTHTFRKTFRLQLLPGT</sequence>
<protein>
    <submittedName>
        <fullName evidence="1">Uncharacterized protein</fullName>
    </submittedName>
</protein>
<reference evidence="1 2" key="1">
    <citation type="submission" date="2021-01" db="EMBL/GenBank/DDBJ databases">
        <title>Genomic Encyclopedia of Type Strains, Phase IV (KMG-IV): sequencing the most valuable type-strain genomes for metagenomic binning, comparative biology and taxonomic classification.</title>
        <authorList>
            <person name="Goeker M."/>
        </authorList>
    </citation>
    <scope>NUCLEOTIDE SEQUENCE [LARGE SCALE GENOMIC DNA]</scope>
    <source>
        <strain evidence="1 2">DSM 105453</strain>
    </source>
</reference>
<name>A0ABS2R4H1_9BACI</name>
<dbReference type="EMBL" id="JAFBFH010000008">
    <property type="protein sequence ID" value="MBM7714543.1"/>
    <property type="molecule type" value="Genomic_DNA"/>
</dbReference>
<dbReference type="Proteomes" id="UP000823485">
    <property type="component" value="Unassembled WGS sequence"/>
</dbReference>
<evidence type="ECO:0000313" key="2">
    <source>
        <dbReference type="Proteomes" id="UP000823485"/>
    </source>
</evidence>
<comment type="caution">
    <text evidence="1">The sequence shown here is derived from an EMBL/GenBank/DDBJ whole genome shotgun (WGS) entry which is preliminary data.</text>
</comment>
<keyword evidence="2" id="KW-1185">Reference proteome</keyword>